<evidence type="ECO:0000313" key="1">
    <source>
        <dbReference type="EMBL" id="QPZ53284.1"/>
    </source>
</evidence>
<gene>
    <name evidence="1" type="ORF">AchV4_0045</name>
</gene>
<accession>A0A7T3PGX3</accession>
<dbReference type="EMBL" id="MW269554">
    <property type="protein sequence ID" value="QPZ53284.1"/>
    <property type="molecule type" value="Genomic_DNA"/>
</dbReference>
<proteinExistence type="predicted"/>
<evidence type="ECO:0000313" key="2">
    <source>
        <dbReference type="Proteomes" id="UP000595170"/>
    </source>
</evidence>
<reference evidence="1 2" key="1">
    <citation type="submission" date="2020-11" db="EMBL/GenBank/DDBJ databases">
        <title>Complete Genome Sequence of Achromobacter phage vB_AchrS_AchV4.</title>
        <authorList>
            <person name="Kaliniene L."/>
            <person name="Noreika A."/>
            <person name="Meskys R."/>
        </authorList>
    </citation>
    <scope>NUCLEOTIDE SEQUENCE [LARGE SCALE GENOMIC DNA]</scope>
</reference>
<keyword evidence="2" id="KW-1185">Reference proteome</keyword>
<organism evidence="1 2">
    <name type="scientific">Achromobacter phage vB_AchrS_AchV4</name>
    <dbReference type="NCBI Taxonomy" id="2796514"/>
    <lineage>
        <taxon>Viruses</taxon>
        <taxon>Duplodnaviria</taxon>
        <taxon>Heunggongvirae</taxon>
        <taxon>Uroviricota</taxon>
        <taxon>Caudoviricetes</taxon>
        <taxon>Casjensviridae</taxon>
        <taxon>Gediminasvirus</taxon>
        <taxon>Gediminasvirus AchV4</taxon>
    </lineage>
</organism>
<protein>
    <submittedName>
        <fullName evidence="1">Uncharacterized protein</fullName>
    </submittedName>
</protein>
<sequence length="116" mass="12810">MFGRVIVNEKKIVEMTPPELRRHAAHCAEQMGNWAAGAITAMNALMPQGTRVEVKLSGVQKVWSKGTVHSCGVTSHGCHAYPFVRVEIDNAKARSRQRFRSIPLASVRRLEDVGGE</sequence>
<name>A0A7T3PGX3_9CAUD</name>
<dbReference type="Proteomes" id="UP000595170">
    <property type="component" value="Segment"/>
</dbReference>